<dbReference type="Proteomes" id="UP001371218">
    <property type="component" value="Unassembled WGS sequence"/>
</dbReference>
<evidence type="ECO:0000256" key="1">
    <source>
        <dbReference type="SAM" id="Coils"/>
    </source>
</evidence>
<evidence type="ECO:0000313" key="3">
    <source>
        <dbReference type="Proteomes" id="UP001371218"/>
    </source>
</evidence>
<name>A0ABU9BJN9_9BURK</name>
<dbReference type="EMBL" id="JBBUTG010000002">
    <property type="protein sequence ID" value="MEK8029956.1"/>
    <property type="molecule type" value="Genomic_DNA"/>
</dbReference>
<feature type="coiled-coil region" evidence="1">
    <location>
        <begin position="44"/>
        <end position="71"/>
    </location>
</feature>
<sequence length="204" mass="22694">MSFTARTISLAPDISFDQGVLWHDEWSLWVDAQRAAGRLIDAADDQSRALLREANAQARRLREEAQAQWQERIDTSRQQAETLLADIQRQWDEMQRHIDACAIAVARTALQRLGVDLSQEDRLRAAVSMAMEQLPAAPLRVMWPATSAEAPGTLDGVPVERAAELASATVALEADLATVVCDHEAAWAGVQNTLRDWLREQLDT</sequence>
<proteinExistence type="predicted"/>
<keyword evidence="1" id="KW-0175">Coiled coil</keyword>
<evidence type="ECO:0000313" key="2">
    <source>
        <dbReference type="EMBL" id="MEK8029956.1"/>
    </source>
</evidence>
<comment type="caution">
    <text evidence="2">The sequence shown here is derived from an EMBL/GenBank/DDBJ whole genome shotgun (WGS) entry which is preliminary data.</text>
</comment>
<reference evidence="2 3" key="1">
    <citation type="submission" date="2024-04" db="EMBL/GenBank/DDBJ databases">
        <title>Novel species of the genus Ideonella isolated from streams.</title>
        <authorList>
            <person name="Lu H."/>
        </authorList>
    </citation>
    <scope>NUCLEOTIDE SEQUENCE [LARGE SCALE GENOMIC DNA]</scope>
    <source>
        <strain evidence="2 3">DXS29W</strain>
    </source>
</reference>
<protein>
    <recommendedName>
        <fullName evidence="4">HrpE/YscL family type III secretion apparatus protein</fullName>
    </recommendedName>
</protein>
<evidence type="ECO:0008006" key="4">
    <source>
        <dbReference type="Google" id="ProtNLM"/>
    </source>
</evidence>
<accession>A0ABU9BJN9</accession>
<organism evidence="2 3">
    <name type="scientific">Ideonella lacteola</name>
    <dbReference type="NCBI Taxonomy" id="2984193"/>
    <lineage>
        <taxon>Bacteria</taxon>
        <taxon>Pseudomonadati</taxon>
        <taxon>Pseudomonadota</taxon>
        <taxon>Betaproteobacteria</taxon>
        <taxon>Burkholderiales</taxon>
        <taxon>Sphaerotilaceae</taxon>
        <taxon>Ideonella</taxon>
    </lineage>
</organism>
<keyword evidence="3" id="KW-1185">Reference proteome</keyword>
<dbReference type="RefSeq" id="WP_341424316.1">
    <property type="nucleotide sequence ID" value="NZ_JBBUTG010000002.1"/>
</dbReference>
<gene>
    <name evidence="2" type="ORF">AACH06_03900</name>
</gene>